<organism evidence="2 3">
    <name type="scientific">Campylobacter taeniopygiae</name>
    <dbReference type="NCBI Taxonomy" id="2510188"/>
    <lineage>
        <taxon>Bacteria</taxon>
        <taxon>Pseudomonadati</taxon>
        <taxon>Campylobacterota</taxon>
        <taxon>Epsilonproteobacteria</taxon>
        <taxon>Campylobacterales</taxon>
        <taxon>Campylobacteraceae</taxon>
        <taxon>Campylobacter</taxon>
    </lineage>
</organism>
<dbReference type="EMBL" id="NXLY01000008">
    <property type="protein sequence ID" value="TKX33900.1"/>
    <property type="molecule type" value="Genomic_DNA"/>
</dbReference>
<evidence type="ECO:0000313" key="2">
    <source>
        <dbReference type="EMBL" id="TKX33900.1"/>
    </source>
</evidence>
<feature type="coiled-coil region" evidence="1">
    <location>
        <begin position="35"/>
        <end position="102"/>
    </location>
</feature>
<accession>A0ABY2TIG2</accession>
<comment type="caution">
    <text evidence="2">The sequence shown here is derived from an EMBL/GenBank/DDBJ whole genome shotgun (WGS) entry which is preliminary data.</text>
</comment>
<dbReference type="RefSeq" id="WP_137623976.1">
    <property type="nucleotide sequence ID" value="NZ_NXLY01000008.1"/>
</dbReference>
<dbReference type="Proteomes" id="UP000309584">
    <property type="component" value="Unassembled WGS sequence"/>
</dbReference>
<keyword evidence="1" id="KW-0175">Coiled coil</keyword>
<sequence>MTKINEKTLRVKYLRLLEKFANTAKSCLKREDFDLEKFQERMQKNKKNLEKCQAAILNSTYGKALENFVNACLDFSLKKEELLSLANALDKLKNQNHKEKHKNYLKDYND</sequence>
<keyword evidence="3" id="KW-1185">Reference proteome</keyword>
<reference evidence="2 3" key="1">
    <citation type="submission" date="2018-05" db="EMBL/GenBank/DDBJ databases">
        <title>Novel Campyloabacter and Helicobacter Species and Strains.</title>
        <authorList>
            <person name="Mannion A.J."/>
            <person name="Shen Z."/>
            <person name="Fox J.G."/>
        </authorList>
    </citation>
    <scope>NUCLEOTIDE SEQUENCE [LARGE SCALE GENOMIC DNA]</scope>
    <source>
        <strain evidence="3">MIT10-5678</strain>
    </source>
</reference>
<evidence type="ECO:0000313" key="3">
    <source>
        <dbReference type="Proteomes" id="UP000309584"/>
    </source>
</evidence>
<protein>
    <submittedName>
        <fullName evidence="2">Uncharacterized protein</fullName>
    </submittedName>
</protein>
<evidence type="ECO:0000256" key="1">
    <source>
        <dbReference type="SAM" id="Coils"/>
    </source>
</evidence>
<name>A0ABY2TIG2_9BACT</name>
<gene>
    <name evidence="2" type="ORF">CQA75_05235</name>
</gene>
<proteinExistence type="predicted"/>